<evidence type="ECO:0000256" key="1">
    <source>
        <dbReference type="SAM" id="Phobius"/>
    </source>
</evidence>
<dbReference type="EMBL" id="QXHD01000004">
    <property type="protein sequence ID" value="NEZ55622.1"/>
    <property type="molecule type" value="Genomic_DNA"/>
</dbReference>
<keyword evidence="1" id="KW-0812">Transmembrane</keyword>
<keyword evidence="3" id="KW-1185">Reference proteome</keyword>
<organism evidence="2 3">
    <name type="scientific">Adonisia turfae CCMR0081</name>
    <dbReference type="NCBI Taxonomy" id="2292702"/>
    <lineage>
        <taxon>Bacteria</taxon>
        <taxon>Bacillati</taxon>
        <taxon>Cyanobacteriota</taxon>
        <taxon>Adonisia</taxon>
        <taxon>Adonisia turfae</taxon>
    </lineage>
</organism>
<feature type="transmembrane region" description="Helical" evidence="1">
    <location>
        <begin position="90"/>
        <end position="112"/>
    </location>
</feature>
<dbReference type="Proteomes" id="UP000481033">
    <property type="component" value="Unassembled WGS sequence"/>
</dbReference>
<accession>A0A6M0RIK6</accession>
<dbReference type="AlphaFoldDB" id="A0A6M0RIK6"/>
<reference evidence="2 3" key="1">
    <citation type="journal article" date="2020" name="Microb. Ecol.">
        <title>Ecogenomics of the Marine Benthic Filamentous Cyanobacterium Adonisia.</title>
        <authorList>
            <person name="Walter J.M."/>
            <person name="Coutinho F.H."/>
            <person name="Leomil L."/>
            <person name="Hargreaves P.I."/>
            <person name="Campeao M.E."/>
            <person name="Vieira V.V."/>
            <person name="Silva B.S."/>
            <person name="Fistarol G.O."/>
            <person name="Salomon P.S."/>
            <person name="Sawabe T."/>
            <person name="Mino S."/>
            <person name="Hosokawa M."/>
            <person name="Miyashita H."/>
            <person name="Maruyama F."/>
            <person name="van Verk M.C."/>
            <person name="Dutilh B.E."/>
            <person name="Thompson C.C."/>
            <person name="Thompson F.L."/>
        </authorList>
    </citation>
    <scope>NUCLEOTIDE SEQUENCE [LARGE SCALE GENOMIC DNA]</scope>
    <source>
        <strain evidence="2 3">CCMR0081</strain>
    </source>
</reference>
<gene>
    <name evidence="2" type="ORF">DXZ20_08055</name>
</gene>
<proteinExistence type="predicted"/>
<dbReference type="PANTHER" id="PTHR33975:SF2">
    <property type="entry name" value="MYELIN-ASSOCIATED OLIGODENDROCYTE BASIC PROTEIN"/>
    <property type="match status" value="1"/>
</dbReference>
<comment type="caution">
    <text evidence="2">The sequence shown here is derived from an EMBL/GenBank/DDBJ whole genome shotgun (WGS) entry which is preliminary data.</text>
</comment>
<dbReference type="RefSeq" id="WP_163697534.1">
    <property type="nucleotide sequence ID" value="NZ_QXHD01000004.1"/>
</dbReference>
<evidence type="ECO:0000313" key="3">
    <source>
        <dbReference type="Proteomes" id="UP000481033"/>
    </source>
</evidence>
<name>A0A6M0RIK6_9CYAN</name>
<dbReference type="InterPro" id="IPR053023">
    <property type="entry name" value="FLAP_modulator"/>
</dbReference>
<dbReference type="Pfam" id="PF07466">
    <property type="entry name" value="DUF1517"/>
    <property type="match status" value="1"/>
</dbReference>
<keyword evidence="1" id="KW-1133">Transmembrane helix</keyword>
<dbReference type="PANTHER" id="PTHR33975">
    <property type="entry name" value="MYELIN-ASSOCIATED OLIGODENDROCYTE BASIC PROTEIN"/>
    <property type="match status" value="1"/>
</dbReference>
<keyword evidence="1" id="KW-0472">Membrane</keyword>
<protein>
    <submittedName>
        <fullName evidence="2">DUF1517 domain-containing protein</fullName>
    </submittedName>
</protein>
<dbReference type="PIRSF" id="PIRSF037221">
    <property type="entry name" value="DUF1517"/>
    <property type="match status" value="1"/>
</dbReference>
<dbReference type="InterPro" id="IPR010903">
    <property type="entry name" value="DUF1517"/>
</dbReference>
<sequence>MSRFKLTRFTSWLRPLLKPFLVCFLALVLVFSQADSALAARAGGRIGGGSFRARPSSGRTYSSPRSYQGPSRGYYPGGGFGFGFPLVMPLFGFGGGGLFSLLIFFAIASFLVRSFRSTGFGEGETYTPNPKVSVARLQVGLLAKARHLQDDLNRLATSSDTSSSAGLSKVLQESTLSLLRHPEYWAYADTETVQTKLTSAEVEFNRLALMERSKFSHEAVSNVNNQISGGNSATLPDADGNLQSGEYIIATMIVAAQGKLTLPNVNSEQDLHKALNQVGAIPSDELVAVEVMWTPQASGETLTNDEVIAQYPNLKLV</sequence>
<evidence type="ECO:0000313" key="2">
    <source>
        <dbReference type="EMBL" id="NEZ55622.1"/>
    </source>
</evidence>